<sequence length="115" mass="12772">MCKYYLTTPLCGHTTLLAGPSCYALFAQLQRINNPVERARPGLPFDVPPACLPNPWNINVLYTGDYCCVECRNNGSVGWVEERRGFGEGGQRGWCGERDARFGPGSERIGVGWRC</sequence>
<dbReference type="AlphaFoldDB" id="S3D1Q6"/>
<organism evidence="1 2">
    <name type="scientific">Glarea lozoyensis (strain ATCC 20868 / MF5171)</name>
    <dbReference type="NCBI Taxonomy" id="1116229"/>
    <lineage>
        <taxon>Eukaryota</taxon>
        <taxon>Fungi</taxon>
        <taxon>Dikarya</taxon>
        <taxon>Ascomycota</taxon>
        <taxon>Pezizomycotina</taxon>
        <taxon>Leotiomycetes</taxon>
        <taxon>Helotiales</taxon>
        <taxon>Helotiaceae</taxon>
        <taxon>Glarea</taxon>
    </lineage>
</organism>
<dbReference type="OMA" id="WEPANLA"/>
<dbReference type="RefSeq" id="XP_008087290.1">
    <property type="nucleotide sequence ID" value="XM_008089099.1"/>
</dbReference>
<name>S3D1Q6_GLAL2</name>
<dbReference type="KEGG" id="glz:GLAREA_01883"/>
<proteinExistence type="predicted"/>
<dbReference type="GeneID" id="19460941"/>
<gene>
    <name evidence="1" type="ORF">GLAREA_01883</name>
</gene>
<evidence type="ECO:0000313" key="1">
    <source>
        <dbReference type="EMBL" id="EPE25971.1"/>
    </source>
</evidence>
<dbReference type="Proteomes" id="UP000016922">
    <property type="component" value="Unassembled WGS sequence"/>
</dbReference>
<accession>S3D1Q6</accession>
<dbReference type="EMBL" id="KE145371">
    <property type="protein sequence ID" value="EPE25971.1"/>
    <property type="molecule type" value="Genomic_DNA"/>
</dbReference>
<protein>
    <submittedName>
        <fullName evidence="1">Uncharacterized protein</fullName>
    </submittedName>
</protein>
<dbReference type="HOGENOM" id="CLU_2109285_0_0_1"/>
<evidence type="ECO:0000313" key="2">
    <source>
        <dbReference type="Proteomes" id="UP000016922"/>
    </source>
</evidence>
<dbReference type="OrthoDB" id="3443479at2759"/>
<reference evidence="1 2" key="1">
    <citation type="journal article" date="2013" name="BMC Genomics">
        <title>Genomics-driven discovery of the pneumocandin biosynthetic gene cluster in the fungus Glarea lozoyensis.</title>
        <authorList>
            <person name="Chen L."/>
            <person name="Yue Q."/>
            <person name="Zhang X."/>
            <person name="Xiang M."/>
            <person name="Wang C."/>
            <person name="Li S."/>
            <person name="Che Y."/>
            <person name="Ortiz-Lopez F.J."/>
            <person name="Bills G.F."/>
            <person name="Liu X."/>
            <person name="An Z."/>
        </authorList>
    </citation>
    <scope>NUCLEOTIDE SEQUENCE [LARGE SCALE GENOMIC DNA]</scope>
    <source>
        <strain evidence="2">ATCC 20868 / MF5171</strain>
    </source>
</reference>
<keyword evidence="2" id="KW-1185">Reference proteome</keyword>